<evidence type="ECO:0000313" key="2">
    <source>
        <dbReference type="Proteomes" id="UP000678228"/>
    </source>
</evidence>
<keyword evidence="2" id="KW-1185">Reference proteome</keyword>
<accession>A0A940WY12</accession>
<protein>
    <submittedName>
        <fullName evidence="1">Uncharacterized protein</fullName>
    </submittedName>
</protein>
<gene>
    <name evidence="1" type="ORF">J7W16_16925</name>
</gene>
<organism evidence="1 2">
    <name type="scientific">Halalkalibacter suaedae</name>
    <dbReference type="NCBI Taxonomy" id="2822140"/>
    <lineage>
        <taxon>Bacteria</taxon>
        <taxon>Bacillati</taxon>
        <taxon>Bacillota</taxon>
        <taxon>Bacilli</taxon>
        <taxon>Bacillales</taxon>
        <taxon>Bacillaceae</taxon>
        <taxon>Halalkalibacter</taxon>
    </lineage>
</organism>
<dbReference type="AlphaFoldDB" id="A0A940WY12"/>
<dbReference type="Proteomes" id="UP000678228">
    <property type="component" value="Unassembled WGS sequence"/>
</dbReference>
<comment type="caution">
    <text evidence="1">The sequence shown here is derived from an EMBL/GenBank/DDBJ whole genome shotgun (WGS) entry which is preliminary data.</text>
</comment>
<dbReference type="RefSeq" id="WP_210598664.1">
    <property type="nucleotide sequence ID" value="NZ_JAGKSQ010000008.1"/>
</dbReference>
<name>A0A940WY12_9BACI</name>
<evidence type="ECO:0000313" key="1">
    <source>
        <dbReference type="EMBL" id="MBP3952807.1"/>
    </source>
</evidence>
<dbReference type="EMBL" id="JAGKSQ010000008">
    <property type="protein sequence ID" value="MBP3952807.1"/>
    <property type="molecule type" value="Genomic_DNA"/>
</dbReference>
<proteinExistence type="predicted"/>
<reference evidence="1" key="1">
    <citation type="submission" date="2021-03" db="EMBL/GenBank/DDBJ databases">
        <title>Bacillus suaedae sp. nov., isolated from Suaeda aralocaspica.</title>
        <authorList>
            <person name="Lei R.F.R."/>
        </authorList>
    </citation>
    <scope>NUCLEOTIDE SEQUENCE</scope>
    <source>
        <strain evidence="1">YZJH907-2</strain>
    </source>
</reference>
<sequence length="121" mass="13570">MSFTEPIIGTHSLRVDGIDVRMTEISLSNYTPLLEQMERLKRITELKELHRLRDLFHDIVIDYDGDKKRIVRLTPDDDSAGDEVVVAIGKIEAMKEMVGATSPPNTLTKTHTCCSNVGVES</sequence>